<dbReference type="Proteomes" id="UP000004849">
    <property type="component" value="Unassembled WGS sequence"/>
</dbReference>
<dbReference type="HOGENOM" id="CLU_3004402_0_0_10"/>
<proteinExistence type="predicted"/>
<reference evidence="1 2" key="1">
    <citation type="submission" date="2008-10" db="EMBL/GenBank/DDBJ databases">
        <title>Draft genome sequence of Bacteroides dorei (DSM 17855).</title>
        <authorList>
            <person name="Sudarsanam P."/>
            <person name="Ley R."/>
            <person name="Guruge J."/>
            <person name="Turnbaugh P.J."/>
            <person name="Mahowald M."/>
            <person name="Liep D."/>
            <person name="Gordon J."/>
        </authorList>
    </citation>
    <scope>NUCLEOTIDE SEQUENCE [LARGE SCALE GENOMIC DNA]</scope>
    <source>
        <strain evidence="1 2">DSM 17855</strain>
    </source>
</reference>
<sequence>MDLEGVDMETMVAFRDYLTQHGVFATIRASRGEDIFAACGMLSTAKQQKEKGVTLQ</sequence>
<evidence type="ECO:0000313" key="2">
    <source>
        <dbReference type="Proteomes" id="UP000004849"/>
    </source>
</evidence>
<dbReference type="InterPro" id="IPR013785">
    <property type="entry name" value="Aldolase_TIM"/>
</dbReference>
<evidence type="ECO:0008006" key="3">
    <source>
        <dbReference type="Google" id="ProtNLM"/>
    </source>
</evidence>
<name>B6W2Z4_9BACT</name>
<reference evidence="1 2" key="2">
    <citation type="submission" date="2008-10" db="EMBL/GenBank/DDBJ databases">
        <authorList>
            <person name="Fulton L."/>
            <person name="Clifton S."/>
            <person name="Fulton B."/>
            <person name="Xu J."/>
            <person name="Minx P."/>
            <person name="Pepin K.H."/>
            <person name="Johnson M."/>
            <person name="Thiruvilangam P."/>
            <person name="Bhonagiri V."/>
            <person name="Nash W.E."/>
            <person name="Mardis E.R."/>
            <person name="Wilson R.K."/>
        </authorList>
    </citation>
    <scope>NUCLEOTIDE SEQUENCE [LARGE SCALE GENOMIC DNA]</scope>
    <source>
        <strain evidence="1 2">DSM 17855</strain>
    </source>
</reference>
<gene>
    <name evidence="1" type="ORF">BACDOR_04124</name>
</gene>
<dbReference type="EMBL" id="ABWZ01000075">
    <property type="protein sequence ID" value="EEB23671.1"/>
    <property type="molecule type" value="Genomic_DNA"/>
</dbReference>
<organism evidence="1 2">
    <name type="scientific">Phocaeicola dorei DSM 17855</name>
    <dbReference type="NCBI Taxonomy" id="483217"/>
    <lineage>
        <taxon>Bacteria</taxon>
        <taxon>Pseudomonadati</taxon>
        <taxon>Bacteroidota</taxon>
        <taxon>Bacteroidia</taxon>
        <taxon>Bacteroidales</taxon>
        <taxon>Bacteroidaceae</taxon>
        <taxon>Phocaeicola</taxon>
    </lineage>
</organism>
<dbReference type="Gene3D" id="3.20.20.70">
    <property type="entry name" value="Aldolase class I"/>
    <property type="match status" value="1"/>
</dbReference>
<accession>B6W2Z4</accession>
<dbReference type="AlphaFoldDB" id="B6W2Z4"/>
<protein>
    <recommendedName>
        <fullName evidence="3">Ribosomal RNA large subunit methyltransferase N</fullName>
    </recommendedName>
</protein>
<evidence type="ECO:0000313" key="1">
    <source>
        <dbReference type="EMBL" id="EEB23671.1"/>
    </source>
</evidence>